<dbReference type="PANTHER" id="PTHR47703">
    <property type="entry name" value="D-AMINOACID AMINOTRANSFERASE-LIKE PLP-DEPENDENT ENZYMES SUPERFAMILY PROTEIN"/>
    <property type="match status" value="1"/>
</dbReference>
<dbReference type="InterPro" id="IPR001544">
    <property type="entry name" value="Aminotrans_IV"/>
</dbReference>
<evidence type="ECO:0000313" key="3">
    <source>
        <dbReference type="Proteomes" id="UP000078550"/>
    </source>
</evidence>
<accession>A0A1A8ZFF6</accession>
<dbReference type="Proteomes" id="UP000078550">
    <property type="component" value="Unassembled WGS sequence"/>
</dbReference>
<dbReference type="SUPFAM" id="SSF56752">
    <property type="entry name" value="D-aminoacid aminotransferase-like PLP-dependent enzymes"/>
    <property type="match status" value="1"/>
</dbReference>
<name>A0A1A8ZFF6_PLAOA</name>
<dbReference type="PANTHER" id="PTHR47703:SF2">
    <property type="entry name" value="D-AMINOACID AMINOTRANSFERASE-LIKE PLP-DEPENDENT ENZYMES SUPERFAMILY PROTEIN"/>
    <property type="match status" value="1"/>
</dbReference>
<gene>
    <name evidence="1" type="ORF">POVWA1_046140</name>
    <name evidence="2" type="ORF">POVWA2_044680</name>
</gene>
<reference evidence="1" key="2">
    <citation type="submission" date="2016-05" db="EMBL/GenBank/DDBJ databases">
        <authorList>
            <person name="Lavstsen T."/>
            <person name="Jespersen J.S."/>
        </authorList>
    </citation>
    <scope>NUCLEOTIDE SEQUENCE [LARGE SCALE GENOMIC DNA]</scope>
</reference>
<dbReference type="Gene3D" id="3.20.10.10">
    <property type="entry name" value="D-amino Acid Aminotransferase, subunit A, domain 2"/>
    <property type="match status" value="1"/>
</dbReference>
<dbReference type="EMBL" id="FLRE01000165">
    <property type="protein sequence ID" value="SBT42813.1"/>
    <property type="molecule type" value="Genomic_DNA"/>
</dbReference>
<reference evidence="3 4" key="1">
    <citation type="submission" date="2016-05" db="EMBL/GenBank/DDBJ databases">
        <authorList>
            <person name="Naeem Raeece"/>
        </authorList>
    </citation>
    <scope>NUCLEOTIDE SEQUENCE [LARGE SCALE GENOMIC DNA]</scope>
</reference>
<evidence type="ECO:0000313" key="1">
    <source>
        <dbReference type="EMBL" id="SBT42537.1"/>
    </source>
</evidence>
<evidence type="ECO:0000313" key="4">
    <source>
        <dbReference type="Proteomes" id="UP000078555"/>
    </source>
</evidence>
<sequence>MAVLIRNNEPSLVDMSTKDFIKLGIHGVYTTMKTVTSYEYIFNFTVHMKNLHKYSTNFLKMQINDNNEKCISYILENLTLENIRRISSENVKRGFEFLNSLNDDIKRKHFSENSNYMVMITITWDKDNKSIASKDPFSILCYIKCLPKHDSNVQIDIMCGTRKLPNIKYSDVFEVREKLLKLKCEDSHEIVLYNENDEITEGLTCNFFCFFNDTLYTAKDELVLKGTIREQIIDLCERESIKFKKGSIHISDIELFEFCFICSTTRNIIPIKKIILFSDHKKSFEKDVNHPILMNLQEKLMEEIESKKEKYNTYIC</sequence>
<dbReference type="Pfam" id="PF01063">
    <property type="entry name" value="Aminotran_4"/>
    <property type="match status" value="1"/>
</dbReference>
<evidence type="ECO:0000313" key="2">
    <source>
        <dbReference type="EMBL" id="SBT42813.1"/>
    </source>
</evidence>
<dbReference type="AlphaFoldDB" id="A0A1A8ZFF6"/>
<proteinExistence type="predicted"/>
<dbReference type="GO" id="GO:0003824">
    <property type="term" value="F:catalytic activity"/>
    <property type="evidence" value="ECO:0007669"/>
    <property type="project" value="InterPro"/>
</dbReference>
<keyword evidence="4" id="KW-1185">Reference proteome</keyword>
<organism evidence="1 4">
    <name type="scientific">Plasmodium ovale wallikeri</name>
    <dbReference type="NCBI Taxonomy" id="864142"/>
    <lineage>
        <taxon>Eukaryota</taxon>
        <taxon>Sar</taxon>
        <taxon>Alveolata</taxon>
        <taxon>Apicomplexa</taxon>
        <taxon>Aconoidasida</taxon>
        <taxon>Haemosporida</taxon>
        <taxon>Plasmodiidae</taxon>
        <taxon>Plasmodium</taxon>
        <taxon>Plasmodium (Plasmodium)</taxon>
    </lineage>
</organism>
<protein>
    <recommendedName>
        <fullName evidence="5">Aminodeoxychorismate lyase</fullName>
    </recommendedName>
</protein>
<dbReference type="InterPro" id="IPR036038">
    <property type="entry name" value="Aminotransferase-like"/>
</dbReference>
<dbReference type="EMBL" id="FLRD01000124">
    <property type="protein sequence ID" value="SBT42537.1"/>
    <property type="molecule type" value="Genomic_DNA"/>
</dbReference>
<dbReference type="InterPro" id="IPR043132">
    <property type="entry name" value="BCAT-like_C"/>
</dbReference>
<evidence type="ECO:0008006" key="5">
    <source>
        <dbReference type="Google" id="ProtNLM"/>
    </source>
</evidence>
<dbReference type="Proteomes" id="UP000078555">
    <property type="component" value="Unassembled WGS sequence"/>
</dbReference>